<organism evidence="1 2">
    <name type="scientific">Mycena albidolilacea</name>
    <dbReference type="NCBI Taxonomy" id="1033008"/>
    <lineage>
        <taxon>Eukaryota</taxon>
        <taxon>Fungi</taxon>
        <taxon>Dikarya</taxon>
        <taxon>Basidiomycota</taxon>
        <taxon>Agaricomycotina</taxon>
        <taxon>Agaricomycetes</taxon>
        <taxon>Agaricomycetidae</taxon>
        <taxon>Agaricales</taxon>
        <taxon>Marasmiineae</taxon>
        <taxon>Mycenaceae</taxon>
        <taxon>Mycena</taxon>
    </lineage>
</organism>
<dbReference type="InterPro" id="IPR010856">
    <property type="entry name" value="Gig2-like"/>
</dbReference>
<evidence type="ECO:0000313" key="2">
    <source>
        <dbReference type="Proteomes" id="UP001218218"/>
    </source>
</evidence>
<protein>
    <submittedName>
        <fullName evidence="1">Uncharacterized protein</fullName>
    </submittedName>
</protein>
<comment type="caution">
    <text evidence="1">The sequence shown here is derived from an EMBL/GenBank/DDBJ whole genome shotgun (WGS) entry which is preliminary data.</text>
</comment>
<dbReference type="Proteomes" id="UP001218218">
    <property type="component" value="Unassembled WGS sequence"/>
</dbReference>
<dbReference type="InterPro" id="IPR027443">
    <property type="entry name" value="IPNS-like_sf"/>
</dbReference>
<dbReference type="EMBL" id="JARIHO010000050">
    <property type="protein sequence ID" value="KAJ7321654.1"/>
    <property type="molecule type" value="Genomic_DNA"/>
</dbReference>
<gene>
    <name evidence="1" type="ORF">DFH08DRAFT_818516</name>
</gene>
<sequence length="833" mass="91956">MERQRSLPTVLCHHSSLLASRASHSPDPSISYLTPEVLGQLCKVDLPNLRDLVLFWPLKDNLVTAVPQAALLMVFLSIRHIKLQDLVFPTVDNVGYFFQHCTPVLNSLALLQIRTEPLASTLTAYSSPRRRLKIKVLNFDSIMLSGGNWLLHDSLPFDLSTLEELDLGGALSPSWLKILEQNSLSLRKLRIYAQDIINPKYTKNPIPATFIVQLPVLADLTIGSLGEELEDVETLLEGLPATNSLTQLTIDIMTQPCEERLRPLGESVAVYGSGIDPRGNDGTGAHGIRRPASALLSFFRLDFVSELMPCKMSCLPLRQLGKADAGLGDTPGMEDLVGLKVLSKKPRCKLEATLLLKPPTTMPIELPPRFTELKRAIAATNPNFEQDLTKAWKEVLAELDTVTKTIAKKARLQSTTAPTAAMQSQPGGSEKNSAIILTWTATNRIMREGVRSSWDHSLIRFHPYKGATECGCTLIWEFDATSTITAAKNGSAYIPQVSFVELDQLSEAQIADIKRQHLSATCTASGSATWASRGAIECWEDENFRVCFADILSEDWSKHDPYTLEPHLEAQTSLYRRTVEPVKYIPDISGMARHQLSLNSKAGPGPGTLKVFPDVLLSNAYIILCPFFHPLVPLRFKEILDAEKWEFVNPGNTVFWHCNVVHSVEQEHTGTEDSAVMYIPVVSLTPANAHYVEQQKEHFLNGVPPPDFLVVVTGVGLMGLASDKDMEELRMCTGCGSCGGHGGYGSKGYGYGAGFFKPANTVDPYCGLRGRAPHRTCIYNGLQFVMNWWPGLIILPVHRVDINSPFESHLTVRAIRVQVPGMEQDLNDCLLSG</sequence>
<proteinExistence type="predicted"/>
<dbReference type="PANTHER" id="PTHR30613:SF1">
    <property type="entry name" value="DUF1479 DOMAIN PROTEIN (AFU_ORTHOLOGUE AFUA_5G09280)"/>
    <property type="match status" value="1"/>
</dbReference>
<name>A0AAD7EG39_9AGAR</name>
<reference evidence="1" key="1">
    <citation type="submission" date="2023-03" db="EMBL/GenBank/DDBJ databases">
        <title>Massive genome expansion in bonnet fungi (Mycena s.s.) driven by repeated elements and novel gene families across ecological guilds.</title>
        <authorList>
            <consortium name="Lawrence Berkeley National Laboratory"/>
            <person name="Harder C.B."/>
            <person name="Miyauchi S."/>
            <person name="Viragh M."/>
            <person name="Kuo A."/>
            <person name="Thoen E."/>
            <person name="Andreopoulos B."/>
            <person name="Lu D."/>
            <person name="Skrede I."/>
            <person name="Drula E."/>
            <person name="Henrissat B."/>
            <person name="Morin E."/>
            <person name="Kohler A."/>
            <person name="Barry K."/>
            <person name="LaButti K."/>
            <person name="Morin E."/>
            <person name="Salamov A."/>
            <person name="Lipzen A."/>
            <person name="Mereny Z."/>
            <person name="Hegedus B."/>
            <person name="Baldrian P."/>
            <person name="Stursova M."/>
            <person name="Weitz H."/>
            <person name="Taylor A."/>
            <person name="Grigoriev I.V."/>
            <person name="Nagy L.G."/>
            <person name="Martin F."/>
            <person name="Kauserud H."/>
        </authorList>
    </citation>
    <scope>NUCLEOTIDE SEQUENCE</scope>
    <source>
        <strain evidence="1">CBHHK002</strain>
    </source>
</reference>
<dbReference type="Gene3D" id="2.60.120.330">
    <property type="entry name" value="B-lactam Antibiotic, Isopenicillin N Synthase, Chain"/>
    <property type="match status" value="1"/>
</dbReference>
<dbReference type="AlphaFoldDB" id="A0AAD7EG39"/>
<dbReference type="PANTHER" id="PTHR30613">
    <property type="entry name" value="UNCHARACTERIZED PROTEIN YBIU-RELATED"/>
    <property type="match status" value="1"/>
</dbReference>
<keyword evidence="2" id="KW-1185">Reference proteome</keyword>
<accession>A0AAD7EG39</accession>
<evidence type="ECO:0000313" key="1">
    <source>
        <dbReference type="EMBL" id="KAJ7321654.1"/>
    </source>
</evidence>
<dbReference type="Pfam" id="PF07350">
    <property type="entry name" value="Gig2-like"/>
    <property type="match status" value="2"/>
</dbReference>
<dbReference type="SUPFAM" id="SSF51197">
    <property type="entry name" value="Clavaminate synthase-like"/>
    <property type="match status" value="1"/>
</dbReference>